<reference evidence="2" key="1">
    <citation type="submission" date="2018-05" db="EMBL/GenBank/DDBJ databases">
        <authorList>
            <person name="Lanie J.A."/>
            <person name="Ng W.-L."/>
            <person name="Kazmierczak K.M."/>
            <person name="Andrzejewski T.M."/>
            <person name="Davidsen T.M."/>
            <person name="Wayne K.J."/>
            <person name="Tettelin H."/>
            <person name="Glass J.I."/>
            <person name="Rusch D."/>
            <person name="Podicherti R."/>
            <person name="Tsui H.-C.T."/>
            <person name="Winkler M.E."/>
        </authorList>
    </citation>
    <scope>NUCLEOTIDE SEQUENCE</scope>
</reference>
<feature type="compositionally biased region" description="Polar residues" evidence="1">
    <location>
        <begin position="45"/>
        <end position="55"/>
    </location>
</feature>
<dbReference type="InterPro" id="IPR023366">
    <property type="entry name" value="ATP_synth_asu-like_sf"/>
</dbReference>
<dbReference type="AlphaFoldDB" id="A0A382ZIL2"/>
<name>A0A382ZIL2_9ZZZZ</name>
<organism evidence="2">
    <name type="scientific">marine metagenome</name>
    <dbReference type="NCBI Taxonomy" id="408172"/>
    <lineage>
        <taxon>unclassified sequences</taxon>
        <taxon>metagenomes</taxon>
        <taxon>ecological metagenomes</taxon>
    </lineage>
</organism>
<dbReference type="EMBL" id="UINC01184257">
    <property type="protein sequence ID" value="SVD95387.1"/>
    <property type="molecule type" value="Genomic_DNA"/>
</dbReference>
<evidence type="ECO:0000313" key="2">
    <source>
        <dbReference type="EMBL" id="SVD95387.1"/>
    </source>
</evidence>
<gene>
    <name evidence="2" type="ORF">METZ01_LOCUS448241</name>
</gene>
<feature type="region of interest" description="Disordered" evidence="1">
    <location>
        <begin position="38"/>
        <end position="70"/>
    </location>
</feature>
<sequence length="167" mass="17634">MARYASGKRALGISDRSGRAYHLKNMIREWNDLLVGKDEYEPKQPQLTPSRSNPDPQALRISRPDRTEPPVSVLLPFNSFKSGASGSATITVTEPGHGRSTGDTVRFRDVEAFDGFTEAVIEGASGYSITKVNDNSYTFSASSGTATTGSVLGGGGFASAGPVTVSS</sequence>
<evidence type="ECO:0000256" key="1">
    <source>
        <dbReference type="SAM" id="MobiDB-lite"/>
    </source>
</evidence>
<dbReference type="Gene3D" id="2.40.30.20">
    <property type="match status" value="1"/>
</dbReference>
<proteinExistence type="predicted"/>
<protein>
    <submittedName>
        <fullName evidence="2">Uncharacterized protein</fullName>
    </submittedName>
</protein>
<accession>A0A382ZIL2</accession>